<dbReference type="Proteomes" id="UP000789525">
    <property type="component" value="Unassembled WGS sequence"/>
</dbReference>
<evidence type="ECO:0000313" key="1">
    <source>
        <dbReference type="EMBL" id="CAG8529498.1"/>
    </source>
</evidence>
<protein>
    <submittedName>
        <fullName evidence="1">10307_t:CDS:1</fullName>
    </submittedName>
</protein>
<dbReference type="EMBL" id="CAJVPT010006315">
    <property type="protein sequence ID" value="CAG8529498.1"/>
    <property type="molecule type" value="Genomic_DNA"/>
</dbReference>
<name>A0ACA9LJC0_9GLOM</name>
<keyword evidence="2" id="KW-1185">Reference proteome</keyword>
<reference evidence="1" key="1">
    <citation type="submission" date="2021-06" db="EMBL/GenBank/DDBJ databases">
        <authorList>
            <person name="Kallberg Y."/>
            <person name="Tangrot J."/>
            <person name="Rosling A."/>
        </authorList>
    </citation>
    <scope>NUCLEOTIDE SEQUENCE</scope>
    <source>
        <strain evidence="1">CL356</strain>
    </source>
</reference>
<organism evidence="1 2">
    <name type="scientific">Acaulospora colombiana</name>
    <dbReference type="NCBI Taxonomy" id="27376"/>
    <lineage>
        <taxon>Eukaryota</taxon>
        <taxon>Fungi</taxon>
        <taxon>Fungi incertae sedis</taxon>
        <taxon>Mucoromycota</taxon>
        <taxon>Glomeromycotina</taxon>
        <taxon>Glomeromycetes</taxon>
        <taxon>Diversisporales</taxon>
        <taxon>Acaulosporaceae</taxon>
        <taxon>Acaulospora</taxon>
    </lineage>
</organism>
<gene>
    <name evidence="1" type="ORF">ACOLOM_LOCUS4011</name>
</gene>
<sequence length="47" mass="5502">MANRLRSNMILGYLFSIKLLPRDIMSCTMDQRSFAAVYPNIRIHQQS</sequence>
<evidence type="ECO:0000313" key="2">
    <source>
        <dbReference type="Proteomes" id="UP000789525"/>
    </source>
</evidence>
<accession>A0ACA9LJC0</accession>
<comment type="caution">
    <text evidence="1">The sequence shown here is derived from an EMBL/GenBank/DDBJ whole genome shotgun (WGS) entry which is preliminary data.</text>
</comment>
<proteinExistence type="predicted"/>